<feature type="chain" id="PRO_5040965489" description="Tetratricopeptide repeat protein" evidence="2">
    <location>
        <begin position="38"/>
        <end position="480"/>
    </location>
</feature>
<feature type="signal peptide" evidence="2">
    <location>
        <begin position="1"/>
        <end position="37"/>
    </location>
</feature>
<accession>A0A9X2WHE5</accession>
<keyword evidence="2" id="KW-0732">Signal</keyword>
<dbReference type="PROSITE" id="PS50005">
    <property type="entry name" value="TPR"/>
    <property type="match status" value="1"/>
</dbReference>
<dbReference type="SUPFAM" id="SSF48452">
    <property type="entry name" value="TPR-like"/>
    <property type="match status" value="1"/>
</dbReference>
<reference evidence="3" key="1">
    <citation type="journal article" date="2022" name="Front. Microbiol.">
        <title>Genome-based taxonomic rearrangement of Oceanobacter-related bacteria including the description of Thalassolituus hydrocarbonoclasticus sp. nov. and Thalassolituus pacificus sp. nov. and emended description of the genus Thalassolituus.</title>
        <authorList>
            <person name="Dong C."/>
            <person name="Wei L."/>
            <person name="Wang J."/>
            <person name="Lai Q."/>
            <person name="Huang Z."/>
            <person name="Shao Z."/>
        </authorList>
    </citation>
    <scope>NUCLEOTIDE SEQUENCE</scope>
    <source>
        <strain evidence="3">59MF3M-4</strain>
    </source>
</reference>
<comment type="caution">
    <text evidence="3">The sequence shown here is derived from an EMBL/GenBank/DDBJ whole genome shotgun (WGS) entry which is preliminary data.</text>
</comment>
<evidence type="ECO:0008006" key="5">
    <source>
        <dbReference type="Google" id="ProtNLM"/>
    </source>
</evidence>
<proteinExistence type="predicted"/>
<keyword evidence="4" id="KW-1185">Reference proteome</keyword>
<sequence length="480" mass="53340">MAIGDHKGLGKVKGPTPQAASRLLLCGLLFSASALQAEETTSDAQPAANNSTTPKLATAPKLVTLEQTNQQLAVLIHNQDYLAAYQLAKPLLSLYEGDPSFDFYYGFSAAQLGYFNEALFSFERLNSNYPSVARYRLELARAYYYLGNYDAAEQQFLQVQSSNPPAQVQQTIGEFLQRIQEQRQAVFPSWGGFVSASGGYDSNYNTATDLNEVDLLDGLLTARLSRDQRAQGSGYYQLRAQGSYISPLTRRSALDLQLGASRKDNAADDLFDLDNLYASGGMRAIRGRHNLRLGGRYSHYWLGGDDLLSELSANIEWHYRLAPQWQTQASLTLSDQDNLRNNDLDLLQAETQLGAAFSAEQFSVQFALVLATDDGEQDYQARDTLGLNINAQQLLNIHNSLYASLILRDYQFQGEIPADNLLAGGETRAEQMTQAMVGYGYTLLPTLTFYTQLSHVQYDSNLPLYEYDRTLLEAGVNLTF</sequence>
<feature type="repeat" description="TPR" evidence="1">
    <location>
        <begin position="133"/>
        <end position="166"/>
    </location>
</feature>
<dbReference type="InterPro" id="IPR011990">
    <property type="entry name" value="TPR-like_helical_dom_sf"/>
</dbReference>
<dbReference type="EMBL" id="JAOANI010000028">
    <property type="protein sequence ID" value="MCT7360516.1"/>
    <property type="molecule type" value="Genomic_DNA"/>
</dbReference>
<dbReference type="Proteomes" id="UP001147830">
    <property type="component" value="Unassembled WGS sequence"/>
</dbReference>
<gene>
    <name evidence="3" type="ORF">NYR02_15950</name>
</gene>
<keyword evidence="1" id="KW-0802">TPR repeat</keyword>
<dbReference type="Gene3D" id="1.25.40.10">
    <property type="entry name" value="Tetratricopeptide repeat domain"/>
    <property type="match status" value="1"/>
</dbReference>
<evidence type="ECO:0000256" key="1">
    <source>
        <dbReference type="PROSITE-ProRule" id="PRU00339"/>
    </source>
</evidence>
<dbReference type="AlphaFoldDB" id="A0A9X2WHE5"/>
<dbReference type="RefSeq" id="WP_260977348.1">
    <property type="nucleotide sequence ID" value="NZ_JAOANI010000028.1"/>
</dbReference>
<dbReference type="InterPro" id="IPR019734">
    <property type="entry name" value="TPR_rpt"/>
</dbReference>
<reference evidence="3" key="2">
    <citation type="submission" date="2022-08" db="EMBL/GenBank/DDBJ databases">
        <authorList>
            <person name="Dong C."/>
        </authorList>
    </citation>
    <scope>NUCLEOTIDE SEQUENCE</scope>
    <source>
        <strain evidence="3">59MF3M-4</strain>
    </source>
</reference>
<organism evidence="3 4">
    <name type="scientific">Thalassolituus pacificus</name>
    <dbReference type="NCBI Taxonomy" id="2975440"/>
    <lineage>
        <taxon>Bacteria</taxon>
        <taxon>Pseudomonadati</taxon>
        <taxon>Pseudomonadota</taxon>
        <taxon>Gammaproteobacteria</taxon>
        <taxon>Oceanospirillales</taxon>
        <taxon>Oceanospirillaceae</taxon>
        <taxon>Thalassolituus</taxon>
    </lineage>
</organism>
<name>A0A9X2WHE5_9GAMM</name>
<protein>
    <recommendedName>
        <fullName evidence="5">Tetratricopeptide repeat protein</fullName>
    </recommendedName>
</protein>
<evidence type="ECO:0000256" key="2">
    <source>
        <dbReference type="SAM" id="SignalP"/>
    </source>
</evidence>
<evidence type="ECO:0000313" key="4">
    <source>
        <dbReference type="Proteomes" id="UP001147830"/>
    </source>
</evidence>
<evidence type="ECO:0000313" key="3">
    <source>
        <dbReference type="EMBL" id="MCT7360516.1"/>
    </source>
</evidence>